<gene>
    <name evidence="2" type="ORF">DI623_14150</name>
</gene>
<dbReference type="PROSITE" id="PS51186">
    <property type="entry name" value="GNAT"/>
    <property type="match status" value="1"/>
</dbReference>
<evidence type="ECO:0000313" key="3">
    <source>
        <dbReference type="Proteomes" id="UP000249066"/>
    </source>
</evidence>
<name>A0A2W5A3B6_9SPHN</name>
<evidence type="ECO:0000313" key="2">
    <source>
        <dbReference type="EMBL" id="PZO87732.1"/>
    </source>
</evidence>
<dbReference type="Pfam" id="PF00583">
    <property type="entry name" value="Acetyltransf_1"/>
    <property type="match status" value="1"/>
</dbReference>
<feature type="domain" description="N-acetyltransferase" evidence="1">
    <location>
        <begin position="2"/>
        <end position="148"/>
    </location>
</feature>
<comment type="caution">
    <text evidence="2">The sequence shown here is derived from an EMBL/GenBank/DDBJ whole genome shotgun (WGS) entry which is preliminary data.</text>
</comment>
<proteinExistence type="predicted"/>
<dbReference type="InterPro" id="IPR016181">
    <property type="entry name" value="Acyl_CoA_acyltransferase"/>
</dbReference>
<dbReference type="Proteomes" id="UP000249066">
    <property type="component" value="Unassembled WGS sequence"/>
</dbReference>
<dbReference type="GO" id="GO:0016747">
    <property type="term" value="F:acyltransferase activity, transferring groups other than amino-acyl groups"/>
    <property type="evidence" value="ECO:0007669"/>
    <property type="project" value="InterPro"/>
</dbReference>
<dbReference type="SUPFAM" id="SSF55729">
    <property type="entry name" value="Acyl-CoA N-acyltransferases (Nat)"/>
    <property type="match status" value="1"/>
</dbReference>
<keyword evidence="2" id="KW-0808">Transferase</keyword>
<organism evidence="2 3">
    <name type="scientific">Sphingomonas sanxanigenens</name>
    <dbReference type="NCBI Taxonomy" id="397260"/>
    <lineage>
        <taxon>Bacteria</taxon>
        <taxon>Pseudomonadati</taxon>
        <taxon>Pseudomonadota</taxon>
        <taxon>Alphaproteobacteria</taxon>
        <taxon>Sphingomonadales</taxon>
        <taxon>Sphingomonadaceae</taxon>
        <taxon>Sphingomonas</taxon>
    </lineage>
</organism>
<dbReference type="EMBL" id="QFNN01000117">
    <property type="protein sequence ID" value="PZO87732.1"/>
    <property type="molecule type" value="Genomic_DNA"/>
</dbReference>
<accession>A0A2W5A3B6</accession>
<reference evidence="2 3" key="1">
    <citation type="submission" date="2017-08" db="EMBL/GenBank/DDBJ databases">
        <title>Infants hospitalized years apart are colonized by the same room-sourced microbial strains.</title>
        <authorList>
            <person name="Brooks B."/>
            <person name="Olm M.R."/>
            <person name="Firek B.A."/>
            <person name="Baker R."/>
            <person name="Thomas B.C."/>
            <person name="Morowitz M.J."/>
            <person name="Banfield J.F."/>
        </authorList>
    </citation>
    <scope>NUCLEOTIDE SEQUENCE [LARGE SCALE GENOMIC DNA]</scope>
    <source>
        <strain evidence="2">S2_018_000_R2_101</strain>
    </source>
</reference>
<dbReference type="InterPro" id="IPR000182">
    <property type="entry name" value="GNAT_dom"/>
</dbReference>
<sequence>MTSIAPLSRIPETEIESLLDRAFGADRHGRTAYRLRAGTRWMPELSFAALDDAGRMVGLIQCWPVRLENEPLVMVGPVAVEPDLQQKGTGRALMDAMLAAADASDLPGADALMMIGDPEYYGRFWGFSADATAGWIIDGPVERRRLLARLRGGRTVGAHGAIRPRIEALVG</sequence>
<evidence type="ECO:0000259" key="1">
    <source>
        <dbReference type="PROSITE" id="PS51186"/>
    </source>
</evidence>
<dbReference type="AlphaFoldDB" id="A0A2W5A3B6"/>
<dbReference type="Gene3D" id="3.40.630.30">
    <property type="match status" value="1"/>
</dbReference>
<protein>
    <submittedName>
        <fullName evidence="2">GNAT family N-acetyltransferase</fullName>
    </submittedName>
</protein>